<keyword evidence="3" id="KW-1185">Reference proteome</keyword>
<accession>A0A5C7HN12</accession>
<sequence length="236" mass="26521">MGWVWRDDDSDDFNNSTGGDVTRFQNPNVSSNIDQCSTRKVVRSQCKTEQVEPGKFIKKCEKTEEVCGPIIPSIQPHYGGIVLCTQYPFFIVDDCILHYKERPVELLKSNTEYTEDDVTEQVVKGSNPSRSFVEPFDFPGLRGDIESIERNFLGGINRFFEAAEEMKNGFFDAFGHDRQSSSWPSMRRGVPIEGEEQSSSSPSMRQGVPIEGKPQMEASPKAEETGIDFSGLVKDV</sequence>
<evidence type="ECO:0000256" key="1">
    <source>
        <dbReference type="SAM" id="MobiDB-lite"/>
    </source>
</evidence>
<gene>
    <name evidence="2" type="ORF">EZV62_015934</name>
</gene>
<protein>
    <submittedName>
        <fullName evidence="2">Uncharacterized protein</fullName>
    </submittedName>
</protein>
<evidence type="ECO:0000313" key="2">
    <source>
        <dbReference type="EMBL" id="TXG58105.1"/>
    </source>
</evidence>
<dbReference type="PANTHER" id="PTHR35722">
    <property type="entry name" value="MAL D 1-ASSOCIATED PROTEIN"/>
    <property type="match status" value="1"/>
</dbReference>
<dbReference type="AlphaFoldDB" id="A0A5C7HN12"/>
<organism evidence="2 3">
    <name type="scientific">Acer yangbiense</name>
    <dbReference type="NCBI Taxonomy" id="1000413"/>
    <lineage>
        <taxon>Eukaryota</taxon>
        <taxon>Viridiplantae</taxon>
        <taxon>Streptophyta</taxon>
        <taxon>Embryophyta</taxon>
        <taxon>Tracheophyta</taxon>
        <taxon>Spermatophyta</taxon>
        <taxon>Magnoliopsida</taxon>
        <taxon>eudicotyledons</taxon>
        <taxon>Gunneridae</taxon>
        <taxon>Pentapetalae</taxon>
        <taxon>rosids</taxon>
        <taxon>malvids</taxon>
        <taxon>Sapindales</taxon>
        <taxon>Sapindaceae</taxon>
        <taxon>Hippocastanoideae</taxon>
        <taxon>Acereae</taxon>
        <taxon>Acer</taxon>
    </lineage>
</organism>
<dbReference type="EMBL" id="VAHF01000007">
    <property type="protein sequence ID" value="TXG58105.1"/>
    <property type="molecule type" value="Genomic_DNA"/>
</dbReference>
<evidence type="ECO:0000313" key="3">
    <source>
        <dbReference type="Proteomes" id="UP000323000"/>
    </source>
</evidence>
<reference evidence="3" key="1">
    <citation type="journal article" date="2019" name="Gigascience">
        <title>De novo genome assembly of the endangered Acer yangbiense, a plant species with extremely small populations endemic to Yunnan Province, China.</title>
        <authorList>
            <person name="Yang J."/>
            <person name="Wariss H.M."/>
            <person name="Tao L."/>
            <person name="Zhang R."/>
            <person name="Yun Q."/>
            <person name="Hollingsworth P."/>
            <person name="Dao Z."/>
            <person name="Luo G."/>
            <person name="Guo H."/>
            <person name="Ma Y."/>
            <person name="Sun W."/>
        </authorList>
    </citation>
    <scope>NUCLEOTIDE SEQUENCE [LARGE SCALE GENOMIC DNA]</scope>
    <source>
        <strain evidence="3">cv. Malutang</strain>
    </source>
</reference>
<proteinExistence type="predicted"/>
<feature type="region of interest" description="Disordered" evidence="1">
    <location>
        <begin position="178"/>
        <end position="236"/>
    </location>
</feature>
<dbReference type="PANTHER" id="PTHR35722:SF1">
    <property type="entry name" value="MAL D 1-ASSOCIATED PROTEIN"/>
    <property type="match status" value="1"/>
</dbReference>
<comment type="caution">
    <text evidence="2">The sequence shown here is derived from an EMBL/GenBank/DDBJ whole genome shotgun (WGS) entry which is preliminary data.</text>
</comment>
<dbReference type="Proteomes" id="UP000323000">
    <property type="component" value="Chromosome 7"/>
</dbReference>
<dbReference type="OrthoDB" id="1914474at2759"/>
<feature type="region of interest" description="Disordered" evidence="1">
    <location>
        <begin position="1"/>
        <end position="25"/>
    </location>
</feature>
<name>A0A5C7HN12_9ROSI</name>
<feature type="compositionally biased region" description="Polar residues" evidence="1">
    <location>
        <begin position="13"/>
        <end position="25"/>
    </location>
</feature>
<dbReference type="InterPro" id="IPR053346">
    <property type="entry name" value="Fra_a_1-associated"/>
</dbReference>